<evidence type="ECO:0000313" key="6">
    <source>
        <dbReference type="Proteomes" id="UP001167831"/>
    </source>
</evidence>
<name>A0AAW7JV05_9BACT</name>
<dbReference type="InterPro" id="IPR036291">
    <property type="entry name" value="NAD(P)-bd_dom_sf"/>
</dbReference>
<feature type="domain" description="Gfo/Idh/MocA-like oxidoreductase N-terminal" evidence="3">
    <location>
        <begin position="28"/>
        <end position="143"/>
    </location>
</feature>
<proteinExistence type="inferred from homology"/>
<sequence length="348" mass="39659">MEYIKNIIEYYKQIRNFRMLHQTYKGKYAFVGIGSHSMNNLYPVLDYLHVPLKYICCKSTSKLSLIEAAFPHIHATTSLDKILEDAEIKGVFVSASPNTHFSIASKVIEYNKALFIEKPPCQNTEELMRLVELQKQKDVLAVVDLQKRCTPAVQSLKRELSKCNGTMTYNLKYLTGAYPEGDSLINLFIHPLDVVVYLFGNAEVRYAENIGGHTLMLMLKHTNVTGILELSTGYTWTDAQECMTINTNRGIYTLENMDSLIFQQKPYSFCGVPLEKVFKHKKVTVELFGRNNFIPISQNNQVFTQGYYSAIKRFVDAVEGTEHSVPHSLHTCVSTYSLIDSINSFTKK</sequence>
<dbReference type="SUPFAM" id="SSF51735">
    <property type="entry name" value="NAD(P)-binding Rossmann-fold domains"/>
    <property type="match status" value="1"/>
</dbReference>
<protein>
    <submittedName>
        <fullName evidence="5">Gfo/Idh/MocA family oxidoreductase</fullName>
    </submittedName>
</protein>
<evidence type="ECO:0000259" key="3">
    <source>
        <dbReference type="Pfam" id="PF01408"/>
    </source>
</evidence>
<dbReference type="Gene3D" id="3.40.50.720">
    <property type="entry name" value="NAD(P)-binding Rossmann-like Domain"/>
    <property type="match status" value="1"/>
</dbReference>
<dbReference type="PANTHER" id="PTHR43708">
    <property type="entry name" value="CONSERVED EXPRESSED OXIDOREDUCTASE (EUROFUNG)"/>
    <property type="match status" value="1"/>
</dbReference>
<dbReference type="GO" id="GO:0016491">
    <property type="term" value="F:oxidoreductase activity"/>
    <property type="evidence" value="ECO:0007669"/>
    <property type="project" value="UniProtKB-KW"/>
</dbReference>
<dbReference type="Proteomes" id="UP001167831">
    <property type="component" value="Unassembled WGS sequence"/>
</dbReference>
<keyword evidence="6" id="KW-1185">Reference proteome</keyword>
<reference evidence="5" key="2">
    <citation type="submission" date="2023-08" db="EMBL/GenBank/DDBJ databases">
        <title>Identification and characterization of horizontal gene transfer across gut microbiota members of farm animals based on homology search.</title>
        <authorList>
            <person name="Schwarzerova J."/>
            <person name="Nykrynova M."/>
            <person name="Jureckova K."/>
            <person name="Cejkova D."/>
            <person name="Rychlik I."/>
        </authorList>
    </citation>
    <scope>NUCLEOTIDE SEQUENCE</scope>
    <source>
        <strain evidence="5">ET15</strain>
        <strain evidence="4">ET37</strain>
    </source>
</reference>
<reference evidence="5" key="1">
    <citation type="submission" date="2023-06" db="EMBL/GenBank/DDBJ databases">
        <authorList>
            <person name="Zeman M."/>
            <person name="Kubasova T."/>
            <person name="Jahodarova E."/>
            <person name="Nykrynova M."/>
            <person name="Rychlik I."/>
        </authorList>
    </citation>
    <scope>NUCLEOTIDE SEQUENCE</scope>
    <source>
        <strain evidence="5">ET15</strain>
        <strain evidence="4">ET37</strain>
    </source>
</reference>
<evidence type="ECO:0000313" key="5">
    <source>
        <dbReference type="EMBL" id="MDN0024791.1"/>
    </source>
</evidence>
<dbReference type="Gene3D" id="3.30.360.10">
    <property type="entry name" value="Dihydrodipicolinate Reductase, domain 2"/>
    <property type="match status" value="1"/>
</dbReference>
<dbReference type="EMBL" id="JAUEIE010000011">
    <property type="protein sequence ID" value="MDN0023428.1"/>
    <property type="molecule type" value="Genomic_DNA"/>
</dbReference>
<dbReference type="EMBL" id="JAUEIF010000002">
    <property type="protein sequence ID" value="MDN0024791.1"/>
    <property type="molecule type" value="Genomic_DNA"/>
</dbReference>
<dbReference type="Pfam" id="PF01408">
    <property type="entry name" value="GFO_IDH_MocA"/>
    <property type="match status" value="1"/>
</dbReference>
<gene>
    <name evidence="4" type="ORF">QVN81_10410</name>
    <name evidence="5" type="ORF">QVN84_04545</name>
</gene>
<evidence type="ECO:0000256" key="1">
    <source>
        <dbReference type="ARBA" id="ARBA00010928"/>
    </source>
</evidence>
<dbReference type="PANTHER" id="PTHR43708:SF5">
    <property type="entry name" value="CONSERVED EXPRESSED OXIDOREDUCTASE (EUROFUNG)-RELATED"/>
    <property type="match status" value="1"/>
</dbReference>
<accession>A0AAW7JV05</accession>
<evidence type="ECO:0000313" key="4">
    <source>
        <dbReference type="EMBL" id="MDN0023428.1"/>
    </source>
</evidence>
<comment type="caution">
    <text evidence="5">The sequence shown here is derived from an EMBL/GenBank/DDBJ whole genome shotgun (WGS) entry which is preliminary data.</text>
</comment>
<dbReference type="RefSeq" id="WP_289825856.1">
    <property type="nucleotide sequence ID" value="NZ_JAUEIE010000011.1"/>
</dbReference>
<comment type="similarity">
    <text evidence="1">Belongs to the Gfo/Idh/MocA family.</text>
</comment>
<dbReference type="InterPro" id="IPR000683">
    <property type="entry name" value="Gfo/Idh/MocA-like_OxRdtase_N"/>
</dbReference>
<keyword evidence="2" id="KW-0560">Oxidoreductase</keyword>
<dbReference type="GO" id="GO:0000166">
    <property type="term" value="F:nucleotide binding"/>
    <property type="evidence" value="ECO:0007669"/>
    <property type="project" value="InterPro"/>
</dbReference>
<dbReference type="InterPro" id="IPR051317">
    <property type="entry name" value="Gfo/Idh/MocA_oxidoreduct"/>
</dbReference>
<evidence type="ECO:0000256" key="2">
    <source>
        <dbReference type="ARBA" id="ARBA00023002"/>
    </source>
</evidence>
<organism evidence="5 7">
    <name type="scientific">Leyella lascolaii</name>
    <dbReference type="NCBI Taxonomy" id="1776379"/>
    <lineage>
        <taxon>Bacteria</taxon>
        <taxon>Pseudomonadati</taxon>
        <taxon>Bacteroidota</taxon>
        <taxon>Bacteroidia</taxon>
        <taxon>Bacteroidales</taxon>
        <taxon>Prevotellaceae</taxon>
        <taxon>Leyella</taxon>
    </lineage>
</organism>
<dbReference type="SUPFAM" id="SSF55347">
    <property type="entry name" value="Glyceraldehyde-3-phosphate dehydrogenase-like, C-terminal domain"/>
    <property type="match status" value="1"/>
</dbReference>
<evidence type="ECO:0000313" key="7">
    <source>
        <dbReference type="Proteomes" id="UP001168478"/>
    </source>
</evidence>
<dbReference type="AlphaFoldDB" id="A0AAW7JV05"/>
<dbReference type="Proteomes" id="UP001168478">
    <property type="component" value="Unassembled WGS sequence"/>
</dbReference>